<evidence type="ECO:0000313" key="2">
    <source>
        <dbReference type="Proteomes" id="UP000438699"/>
    </source>
</evidence>
<dbReference type="Gene3D" id="3.40.50.11970">
    <property type="match status" value="1"/>
</dbReference>
<keyword evidence="2" id="KW-1185">Reference proteome</keyword>
<evidence type="ECO:0008006" key="3">
    <source>
        <dbReference type="Google" id="ProtNLM"/>
    </source>
</evidence>
<dbReference type="Proteomes" id="UP000438699">
    <property type="component" value="Unassembled WGS sequence"/>
</dbReference>
<organism evidence="1 2">
    <name type="scientific">Pseudodesulfovibrio senegalensis</name>
    <dbReference type="NCBI Taxonomy" id="1721087"/>
    <lineage>
        <taxon>Bacteria</taxon>
        <taxon>Pseudomonadati</taxon>
        <taxon>Thermodesulfobacteriota</taxon>
        <taxon>Desulfovibrionia</taxon>
        <taxon>Desulfovibrionales</taxon>
        <taxon>Desulfovibrionaceae</taxon>
    </lineage>
</organism>
<dbReference type="Pfam" id="PF03415">
    <property type="entry name" value="Peptidase_C11"/>
    <property type="match status" value="1"/>
</dbReference>
<sequence>MGTPCPALRWWGGRISCNATCAIRRPWRRSPWRKYWAARCMPNSMRTSCGAAGRGMAAVRNRCGVRSWIRSWNRAVRVRTPELFATPACSGAFPDRWERKAPVVGYGRQCMDRLGIMIFLAADNDLNPYARLNDLREIRRAQGAGNAVPLCVQFHSPQQEADDTPVLSVAFRQGEEVACLRSEQALNTGNAAVLSDFMDWSMSVMPCERYSLIVWGHGSGAVDAESMAELTAETVKSVAYDYTDGDALTTAELAQALGSVLGDRRLDVLGFDACHMGSAEVMAELARFCGVYVGSETVIPPVGWPYDLVLDDMAALVDSSAEEVGAAVCRRYGQRTSASKSVCLSAVDTDRMERVLEAVRAMVEGCVQHMHDPAAFCALYRAARQCLRFGDHFVDLGDFARCLAGQQLPAGLSARADAVFRAVSDAVFHLTQHNLQQATGMAAVFPFNPLSETLARRYAGLRFARETGWNELLDAFHRG</sequence>
<dbReference type="PANTHER" id="PTHR37835">
    <property type="entry name" value="ALPHA-CLOSTRIPAIN"/>
    <property type="match status" value="1"/>
</dbReference>
<comment type="caution">
    <text evidence="1">The sequence shown here is derived from an EMBL/GenBank/DDBJ whole genome shotgun (WGS) entry which is preliminary data.</text>
</comment>
<name>A0A6N6N422_9BACT</name>
<proteinExistence type="predicted"/>
<evidence type="ECO:0000313" key="1">
    <source>
        <dbReference type="EMBL" id="KAB1442932.1"/>
    </source>
</evidence>
<dbReference type="InterPro" id="IPR005077">
    <property type="entry name" value="Peptidase_C11"/>
</dbReference>
<dbReference type="PANTHER" id="PTHR37835:SF1">
    <property type="entry name" value="ALPHA-CLOSTRIPAIN"/>
    <property type="match status" value="1"/>
</dbReference>
<reference evidence="1 2" key="1">
    <citation type="journal article" date="2017" name="Int. J. Syst. Evol. Microbiol.">
        <title>Desulfovibrio senegalensis sp. nov., a mesophilic sulfate reducer isolated from marine sediment.</title>
        <authorList>
            <person name="Thioye A."/>
            <person name="Gam Z.B.A."/>
            <person name="Mbengue M."/>
            <person name="Cayol J.L."/>
            <person name="Joseph-Bartoli M."/>
            <person name="Toure-Kane C."/>
            <person name="Labat M."/>
        </authorList>
    </citation>
    <scope>NUCLEOTIDE SEQUENCE [LARGE SCALE GENOMIC DNA]</scope>
    <source>
        <strain evidence="1 2">DSM 101509</strain>
    </source>
</reference>
<accession>A0A6N6N422</accession>
<dbReference type="EMBL" id="WAIE01000001">
    <property type="protein sequence ID" value="KAB1442932.1"/>
    <property type="molecule type" value="Genomic_DNA"/>
</dbReference>
<protein>
    <recommendedName>
        <fullName evidence="3">Clostripain</fullName>
    </recommendedName>
</protein>
<gene>
    <name evidence="1" type="ORF">F8A88_01260</name>
</gene>
<dbReference type="AlphaFoldDB" id="A0A6N6N422"/>